<proteinExistence type="predicted"/>
<reference evidence="1 2" key="1">
    <citation type="submission" date="2019-05" db="EMBL/GenBank/DDBJ databases">
        <title>Burkholderia sp. DHOD12, isolated from subtropical forest soil.</title>
        <authorList>
            <person name="Gao Z.-H."/>
            <person name="Qiu L.-H."/>
        </authorList>
    </citation>
    <scope>NUCLEOTIDE SEQUENCE [LARGE SCALE GENOMIC DNA]</scope>
    <source>
        <strain evidence="1 2">DHOD12</strain>
    </source>
</reference>
<dbReference type="RefSeq" id="WP_137333009.1">
    <property type="nucleotide sequence ID" value="NZ_CP040077.1"/>
</dbReference>
<evidence type="ECO:0000313" key="2">
    <source>
        <dbReference type="Proteomes" id="UP000298656"/>
    </source>
</evidence>
<dbReference type="EMBL" id="CP040077">
    <property type="protein sequence ID" value="QCP50190.1"/>
    <property type="molecule type" value="Genomic_DNA"/>
</dbReference>
<name>A0A4V1EHG5_9BURK</name>
<accession>A0A4V1EHG5</accession>
<dbReference type="AlphaFoldDB" id="A0A4V1EHG5"/>
<gene>
    <name evidence="1" type="ORF">FAZ95_13975</name>
</gene>
<protein>
    <submittedName>
        <fullName evidence="1">Uncharacterized protein</fullName>
    </submittedName>
</protein>
<organism evidence="1 2">
    <name type="scientific">Trinickia violacea</name>
    <dbReference type="NCBI Taxonomy" id="2571746"/>
    <lineage>
        <taxon>Bacteria</taxon>
        <taxon>Pseudomonadati</taxon>
        <taxon>Pseudomonadota</taxon>
        <taxon>Betaproteobacteria</taxon>
        <taxon>Burkholderiales</taxon>
        <taxon>Burkholderiaceae</taxon>
        <taxon>Trinickia</taxon>
    </lineage>
</organism>
<evidence type="ECO:0000313" key="1">
    <source>
        <dbReference type="EMBL" id="QCP50190.1"/>
    </source>
</evidence>
<dbReference type="OrthoDB" id="6901389at2"/>
<sequence length="150" mass="17288">MTLDQLFLWHREQHERFANLAENNKANLPQPYKASLKRTYEKQAKFHSQAVAQLNSLRQSRRDFPEELTDNLREALGWPNFRCGPVAYLMRAAGAQIEPKAEDEQAAVLHWFVKLVLKHGNDWWTVARDELAAMRERVDASEASGARSDA</sequence>
<dbReference type="KEGG" id="tvl:FAZ95_13975"/>
<keyword evidence="2" id="KW-1185">Reference proteome</keyword>
<dbReference type="Proteomes" id="UP000298656">
    <property type="component" value="Chromosome 1"/>
</dbReference>